<proteinExistence type="predicted"/>
<organism evidence="2">
    <name type="scientific">Eutreptiella gymnastica</name>
    <dbReference type="NCBI Taxonomy" id="73025"/>
    <lineage>
        <taxon>Eukaryota</taxon>
        <taxon>Discoba</taxon>
        <taxon>Euglenozoa</taxon>
        <taxon>Euglenida</taxon>
        <taxon>Spirocuta</taxon>
        <taxon>Euglenophyceae</taxon>
        <taxon>Eutreptiales</taxon>
        <taxon>Eutreptiaceae</taxon>
        <taxon>Eutreptiella</taxon>
    </lineage>
</organism>
<accession>A0A7S4LEG6</accession>
<reference evidence="2" key="1">
    <citation type="submission" date="2021-01" db="EMBL/GenBank/DDBJ databases">
        <authorList>
            <person name="Corre E."/>
            <person name="Pelletier E."/>
            <person name="Niang G."/>
            <person name="Scheremetjew M."/>
            <person name="Finn R."/>
            <person name="Kale V."/>
            <person name="Holt S."/>
            <person name="Cochrane G."/>
            <person name="Meng A."/>
            <person name="Brown T."/>
            <person name="Cohen L."/>
        </authorList>
    </citation>
    <scope>NUCLEOTIDE SEQUENCE</scope>
    <source>
        <strain evidence="2">CCMP1594</strain>
    </source>
</reference>
<protein>
    <submittedName>
        <fullName evidence="2">Uncharacterized protein</fullName>
    </submittedName>
</protein>
<dbReference type="AlphaFoldDB" id="A0A7S4LEG6"/>
<evidence type="ECO:0000256" key="1">
    <source>
        <dbReference type="SAM" id="MobiDB-lite"/>
    </source>
</evidence>
<evidence type="ECO:0000313" key="2">
    <source>
        <dbReference type="EMBL" id="CAE0824050.1"/>
    </source>
</evidence>
<dbReference type="EMBL" id="HBJA01102354">
    <property type="protein sequence ID" value="CAE0824050.1"/>
    <property type="molecule type" value="Transcribed_RNA"/>
</dbReference>
<feature type="compositionally biased region" description="Basic and acidic residues" evidence="1">
    <location>
        <begin position="114"/>
        <end position="123"/>
    </location>
</feature>
<sequence length="135" mass="14916">MITHFQACCSTCVIVENHKKQESTCPALQGVRKIINAQVSDPQMLHRELLSSFCVVVCSVMHPQGRGTSPQQRHNYEKARYVAWFPQFSTCHPPPEGDNSGGKKWLGRLGNSRPGDDRLERGTAAEPEGSALKGL</sequence>
<feature type="region of interest" description="Disordered" evidence="1">
    <location>
        <begin position="92"/>
        <end position="135"/>
    </location>
</feature>
<gene>
    <name evidence="2" type="ORF">EGYM00163_LOCUS35254</name>
</gene>
<name>A0A7S4LEG6_9EUGL</name>